<name>A0A1G2SHC8_9BACT</name>
<feature type="domain" description="Type II secretion system protein GspF" evidence="9">
    <location>
        <begin position="269"/>
        <end position="390"/>
    </location>
</feature>
<dbReference type="PANTHER" id="PTHR30012:SF0">
    <property type="entry name" value="TYPE II SECRETION SYSTEM PROTEIN F-RELATED"/>
    <property type="match status" value="1"/>
</dbReference>
<dbReference type="EMBL" id="MHUW01000001">
    <property type="protein sequence ID" value="OHA84425.1"/>
    <property type="molecule type" value="Genomic_DNA"/>
</dbReference>
<evidence type="ECO:0000313" key="11">
    <source>
        <dbReference type="Proteomes" id="UP000177987"/>
    </source>
</evidence>
<keyword evidence="4" id="KW-0997">Cell inner membrane</keyword>
<organism evidence="10 11">
    <name type="scientific">Candidatus Yonathbacteria bacterium RIFCSPLOWO2_01_FULL_47_33b</name>
    <dbReference type="NCBI Taxonomy" id="1802727"/>
    <lineage>
        <taxon>Bacteria</taxon>
        <taxon>Candidatus Yonathiibacteriota</taxon>
    </lineage>
</organism>
<evidence type="ECO:0000256" key="1">
    <source>
        <dbReference type="ARBA" id="ARBA00004429"/>
    </source>
</evidence>
<dbReference type="AlphaFoldDB" id="A0A1G2SHC8"/>
<comment type="subcellular location">
    <subcellularLocation>
        <location evidence="1">Cell inner membrane</location>
        <topology evidence="1">Multi-pass membrane protein</topology>
    </subcellularLocation>
</comment>
<dbReference type="InterPro" id="IPR018076">
    <property type="entry name" value="T2SS_GspF_dom"/>
</dbReference>
<evidence type="ECO:0000256" key="8">
    <source>
        <dbReference type="SAM" id="Phobius"/>
    </source>
</evidence>
<evidence type="ECO:0000256" key="6">
    <source>
        <dbReference type="ARBA" id="ARBA00022989"/>
    </source>
</evidence>
<dbReference type="STRING" id="1802727.A2937_01675"/>
<dbReference type="Gene3D" id="1.20.81.30">
    <property type="entry name" value="Type II secretion system (T2SS), domain F"/>
    <property type="match status" value="2"/>
</dbReference>
<feature type="domain" description="Type II secretion system protein GspF" evidence="9">
    <location>
        <begin position="69"/>
        <end position="191"/>
    </location>
</feature>
<evidence type="ECO:0000256" key="7">
    <source>
        <dbReference type="ARBA" id="ARBA00023136"/>
    </source>
</evidence>
<evidence type="ECO:0000313" key="10">
    <source>
        <dbReference type="EMBL" id="OHA84425.1"/>
    </source>
</evidence>
<accession>A0A1G2SHC8</accession>
<feature type="transmembrane region" description="Helical" evidence="8">
    <location>
        <begin position="373"/>
        <end position="395"/>
    </location>
</feature>
<reference evidence="10 11" key="1">
    <citation type="journal article" date="2016" name="Nat. Commun.">
        <title>Thousands of microbial genomes shed light on interconnected biogeochemical processes in an aquifer system.</title>
        <authorList>
            <person name="Anantharaman K."/>
            <person name="Brown C.T."/>
            <person name="Hug L.A."/>
            <person name="Sharon I."/>
            <person name="Castelle C.J."/>
            <person name="Probst A.J."/>
            <person name="Thomas B.C."/>
            <person name="Singh A."/>
            <person name="Wilkins M.J."/>
            <person name="Karaoz U."/>
            <person name="Brodie E.L."/>
            <person name="Williams K.H."/>
            <person name="Hubbard S.S."/>
            <person name="Banfield J.F."/>
        </authorList>
    </citation>
    <scope>NUCLEOTIDE SEQUENCE [LARGE SCALE GENOMIC DNA]</scope>
</reference>
<evidence type="ECO:0000256" key="4">
    <source>
        <dbReference type="ARBA" id="ARBA00022519"/>
    </source>
</evidence>
<keyword evidence="3" id="KW-1003">Cell membrane</keyword>
<dbReference type="Proteomes" id="UP000177987">
    <property type="component" value="Unassembled WGS sequence"/>
</dbReference>
<proteinExistence type="inferred from homology"/>
<keyword evidence="7 8" id="KW-0472">Membrane</keyword>
<protein>
    <recommendedName>
        <fullName evidence="9">Type II secretion system protein GspF domain-containing protein</fullName>
    </recommendedName>
</protein>
<comment type="similarity">
    <text evidence="2">Belongs to the GSP F family.</text>
</comment>
<dbReference type="PRINTS" id="PR00812">
    <property type="entry name" value="BCTERIALGSPF"/>
</dbReference>
<evidence type="ECO:0000256" key="2">
    <source>
        <dbReference type="ARBA" id="ARBA00005745"/>
    </source>
</evidence>
<gene>
    <name evidence="10" type="ORF">A2937_01675</name>
</gene>
<dbReference type="InterPro" id="IPR042094">
    <property type="entry name" value="T2SS_GspF_sf"/>
</dbReference>
<feature type="transmembrane region" description="Helical" evidence="8">
    <location>
        <begin position="210"/>
        <end position="237"/>
    </location>
</feature>
<keyword evidence="5 8" id="KW-0812">Transmembrane</keyword>
<dbReference type="Pfam" id="PF00482">
    <property type="entry name" value="T2SSF"/>
    <property type="match status" value="2"/>
</dbReference>
<dbReference type="GO" id="GO:0005886">
    <property type="term" value="C:plasma membrane"/>
    <property type="evidence" value="ECO:0007669"/>
    <property type="project" value="UniProtKB-SubCell"/>
</dbReference>
<evidence type="ECO:0000256" key="3">
    <source>
        <dbReference type="ARBA" id="ARBA00022475"/>
    </source>
</evidence>
<sequence>MLFAYKAVTKEGRETTGEIEAQSQDVAVNSLQRSGLVVISARPADQKSLFEYDIVFLNRVSAKEISMASRQISTLLEAHVPALKTFRLLANESENPTLAKKFTEIADDVQNGVPISDALYKHPSVFSDFYVNMVRGGEESGKLADTFTALADYLERSYELGSKVRGALIYPAFIVATFFVVMILMLVLVIPKLSDVITSSGQEVPVYTKAVIGASSFLINYGAFAFILFVVAIFLVWRYTRGTNMVAQAKLWLPGIGTLYRMLYLSRIADNMHTMLANGISMVRGIEITASVVNNQIYHDVLMEAVVAVKGGAPFSTALEVHKEIPNVMIQMVRVGEETGEVGNILKKLSSFYQREVNTAVDTLVSMIEPVMIVALGLGVGGVLASVLVPIYQIAGNV</sequence>
<evidence type="ECO:0000259" key="9">
    <source>
        <dbReference type="Pfam" id="PF00482"/>
    </source>
</evidence>
<keyword evidence="6 8" id="KW-1133">Transmembrane helix</keyword>
<dbReference type="FunFam" id="1.20.81.30:FF:000001">
    <property type="entry name" value="Type II secretion system protein F"/>
    <property type="match status" value="1"/>
</dbReference>
<comment type="caution">
    <text evidence="10">The sequence shown here is derived from an EMBL/GenBank/DDBJ whole genome shotgun (WGS) entry which is preliminary data.</text>
</comment>
<evidence type="ECO:0000256" key="5">
    <source>
        <dbReference type="ARBA" id="ARBA00022692"/>
    </source>
</evidence>
<dbReference type="InterPro" id="IPR003004">
    <property type="entry name" value="GspF/PilC"/>
</dbReference>
<dbReference type="PANTHER" id="PTHR30012">
    <property type="entry name" value="GENERAL SECRETION PATHWAY PROTEIN"/>
    <property type="match status" value="1"/>
</dbReference>
<feature type="transmembrane region" description="Helical" evidence="8">
    <location>
        <begin position="167"/>
        <end position="190"/>
    </location>
</feature>